<evidence type="ECO:0000313" key="1">
    <source>
        <dbReference type="EMBL" id="KAF3527019.1"/>
    </source>
</evidence>
<accession>A0A8S9Q1V7</accession>
<name>A0A8S9Q1V7_BRACR</name>
<sequence length="319" mass="37630">MWFPIHRDRKILTGCSESKRFTVTETSRTEEEEGISWVHVDITGPEGNMFVVKKLSDGDDFKKVKSWSNWRLQDWSSTEVSRLKQDQWSNEVLFMFWVVCFVEANGYAIRKSQAGAQFKSQRHSWSWFVILKELKAGLRAAGVQVFAEGISWRSKDQKLKNLRSVQNVMNVVKRLIMKSVRFRWLVLRRGELWRYDSGMEKILKCLGSHMARSEFYKEAAENFSEEIQVNVNKFKDQHGLVRWRVQCVVIICGEDISSQQIVFRKGIHRNRKNSSRWSCLREITKLNKLKDLFYSEQREGGKEFHQSQEGISLKQKRYA</sequence>
<comment type="caution">
    <text evidence="1">The sequence shown here is derived from an EMBL/GenBank/DDBJ whole genome shotgun (WGS) entry which is preliminary data.</text>
</comment>
<protein>
    <submittedName>
        <fullName evidence="1">Uncharacterized protein</fullName>
    </submittedName>
</protein>
<dbReference type="Proteomes" id="UP000712600">
    <property type="component" value="Unassembled WGS sequence"/>
</dbReference>
<organism evidence="1 2">
    <name type="scientific">Brassica cretica</name>
    <name type="common">Mustard</name>
    <dbReference type="NCBI Taxonomy" id="69181"/>
    <lineage>
        <taxon>Eukaryota</taxon>
        <taxon>Viridiplantae</taxon>
        <taxon>Streptophyta</taxon>
        <taxon>Embryophyta</taxon>
        <taxon>Tracheophyta</taxon>
        <taxon>Spermatophyta</taxon>
        <taxon>Magnoliopsida</taxon>
        <taxon>eudicotyledons</taxon>
        <taxon>Gunneridae</taxon>
        <taxon>Pentapetalae</taxon>
        <taxon>rosids</taxon>
        <taxon>malvids</taxon>
        <taxon>Brassicales</taxon>
        <taxon>Brassicaceae</taxon>
        <taxon>Brassiceae</taxon>
        <taxon>Brassica</taxon>
    </lineage>
</organism>
<evidence type="ECO:0000313" key="2">
    <source>
        <dbReference type="Proteomes" id="UP000712600"/>
    </source>
</evidence>
<proteinExistence type="predicted"/>
<dbReference type="EMBL" id="QGKX02001347">
    <property type="protein sequence ID" value="KAF3527019.1"/>
    <property type="molecule type" value="Genomic_DNA"/>
</dbReference>
<reference evidence="1" key="1">
    <citation type="submission" date="2019-12" db="EMBL/GenBank/DDBJ databases">
        <title>Genome sequencing and annotation of Brassica cretica.</title>
        <authorList>
            <person name="Studholme D.J."/>
            <person name="Sarris P."/>
        </authorList>
    </citation>
    <scope>NUCLEOTIDE SEQUENCE</scope>
    <source>
        <strain evidence="1">PFS-109/04</strain>
        <tissue evidence="1">Leaf</tissue>
    </source>
</reference>
<dbReference type="AlphaFoldDB" id="A0A8S9Q1V7"/>
<gene>
    <name evidence="1" type="ORF">F2Q69_00048730</name>
</gene>